<organism evidence="2 3">
    <name type="scientific">Rufibacter radiotolerans</name>
    <dbReference type="NCBI Taxonomy" id="1379910"/>
    <lineage>
        <taxon>Bacteria</taxon>
        <taxon>Pseudomonadati</taxon>
        <taxon>Bacteroidota</taxon>
        <taxon>Cytophagia</taxon>
        <taxon>Cytophagales</taxon>
        <taxon>Hymenobacteraceae</taxon>
        <taxon>Rufibacter</taxon>
    </lineage>
</organism>
<dbReference type="RefSeq" id="WP_048919685.1">
    <property type="nucleotide sequence ID" value="NZ_CP010777.1"/>
</dbReference>
<keyword evidence="3" id="KW-1185">Reference proteome</keyword>
<name>A0A0H4VLT1_9BACT</name>
<dbReference type="PATRIC" id="fig|1379910.4.peg.719"/>
<evidence type="ECO:0000313" key="3">
    <source>
        <dbReference type="Proteomes" id="UP000036458"/>
    </source>
</evidence>
<keyword evidence="1" id="KW-1133">Transmembrane helix</keyword>
<accession>A0A0H4VLT1</accession>
<evidence type="ECO:0000256" key="1">
    <source>
        <dbReference type="SAM" id="Phobius"/>
    </source>
</evidence>
<dbReference type="EMBL" id="CP010777">
    <property type="protein sequence ID" value="AKQ44872.1"/>
    <property type="molecule type" value="Genomic_DNA"/>
</dbReference>
<sequence>MEIQFKKFNIIIALSILLLLGYFQYKLTLNILLDDKFNFYIKFWLSLFAILLDIILLREIKVKWNAVQINRDSIVIKPILGILNSEIIPLECIDGFTIIREPTKFSERKVICLYANGNRKVEISEFFCKDFDLVIAELKKKTKKLGKEGFDYFEVYANAFGRKIKTPANKI</sequence>
<feature type="transmembrane region" description="Helical" evidence="1">
    <location>
        <begin position="37"/>
        <end position="57"/>
    </location>
</feature>
<reference evidence="2 3" key="1">
    <citation type="submission" date="2015-01" db="EMBL/GenBank/DDBJ databases">
        <title>Rufibacter sp./DG31D/ whole genome sequencing.</title>
        <authorList>
            <person name="Kim M.K."/>
            <person name="Srinivasan S."/>
            <person name="Lee J.-J."/>
        </authorList>
    </citation>
    <scope>NUCLEOTIDE SEQUENCE [LARGE SCALE GENOMIC DNA]</scope>
    <source>
        <strain evidence="2 3">DG31D</strain>
    </source>
</reference>
<dbReference type="KEGG" id="ruf:TH63_03335"/>
<keyword evidence="1" id="KW-0812">Transmembrane</keyword>
<dbReference type="AlphaFoldDB" id="A0A0H4VLT1"/>
<gene>
    <name evidence="2" type="ORF">TH63_03335</name>
</gene>
<dbReference type="Proteomes" id="UP000036458">
    <property type="component" value="Chromosome"/>
</dbReference>
<proteinExistence type="predicted"/>
<evidence type="ECO:0000313" key="2">
    <source>
        <dbReference type="EMBL" id="AKQ44872.1"/>
    </source>
</evidence>
<protein>
    <submittedName>
        <fullName evidence="2">Uncharacterized protein</fullName>
    </submittedName>
</protein>
<feature type="transmembrane region" description="Helical" evidence="1">
    <location>
        <begin position="7"/>
        <end position="25"/>
    </location>
</feature>
<keyword evidence="1" id="KW-0472">Membrane</keyword>